<proteinExistence type="inferred from homology"/>
<dbReference type="PANTHER" id="PTHR38107">
    <property type="match status" value="1"/>
</dbReference>
<dbReference type="Gene3D" id="1.10.530.40">
    <property type="match status" value="1"/>
</dbReference>
<evidence type="ECO:0000313" key="8">
    <source>
        <dbReference type="EMBL" id="CDG47132.1"/>
    </source>
</evidence>
<reference evidence="8" key="1">
    <citation type="submission" date="2013-06" db="EMBL/GenBank/DDBJ databases">
        <authorList>
            <person name="Mazano-Marin A."/>
        </authorList>
    </citation>
    <scope>NUCLEOTIDE SEQUENCE</scope>
    <source>
        <strain evidence="8">SCt-VLC</strain>
    </source>
</reference>
<dbReference type="InterPro" id="IPR002196">
    <property type="entry name" value="Glyco_hydro_24"/>
</dbReference>
<keyword evidence="4 7" id="KW-0378">Hydrolase</keyword>
<dbReference type="GO" id="GO:0042742">
    <property type="term" value="P:defense response to bacterium"/>
    <property type="evidence" value="ECO:0007669"/>
    <property type="project" value="UniProtKB-KW"/>
</dbReference>
<dbReference type="InterPro" id="IPR023347">
    <property type="entry name" value="Lysozyme_dom_sf"/>
</dbReference>
<dbReference type="GO" id="GO:0009253">
    <property type="term" value="P:peptidoglycan catabolic process"/>
    <property type="evidence" value="ECO:0007669"/>
    <property type="project" value="InterPro"/>
</dbReference>
<comment type="catalytic activity">
    <reaction evidence="1 7">
        <text>Hydrolysis of (1-&gt;4)-beta-linkages between N-acetylmuramic acid and N-acetyl-D-glucosamine residues in a peptidoglycan and between N-acetyl-D-glucosamine residues in chitodextrins.</text>
        <dbReference type="EC" id="3.2.1.17"/>
    </reaction>
</comment>
<gene>
    <name evidence="8" type="ORF">SCTVLC_0365</name>
</gene>
<dbReference type="Pfam" id="PF00959">
    <property type="entry name" value="Phage_lysozyme"/>
    <property type="match status" value="1"/>
</dbReference>
<reference evidence="8" key="2">
    <citation type="journal article" date="2014" name="Genome Biol. Evol.">
        <title>Settling down: the genome of Serratia symbiotica from the aphid Cinara tujafilina zooms in on the process of accommodation to a cooperative intracellular life.</title>
        <authorList>
            <person name="Manzano-Marin A."/>
            <person name="Latorre A."/>
        </authorList>
    </citation>
    <scope>NUCLEOTIDE SEQUENCE</scope>
    <source>
        <strain evidence="8">SCt-VLC</strain>
    </source>
</reference>
<dbReference type="AlphaFoldDB" id="A0A068RC37"/>
<protein>
    <recommendedName>
        <fullName evidence="7">Lysozyme</fullName>
        <ecNumber evidence="7">3.2.1.17</ecNumber>
    </recommendedName>
</protein>
<evidence type="ECO:0000256" key="6">
    <source>
        <dbReference type="ARBA" id="ARBA00023295"/>
    </source>
</evidence>
<sequence>MQTSQAGKDLIRQYEGLKLTAYKCSAGKDTIGYGHTHGVKPGDHITKAQADAFLDEDLAVFELTINTAIKRPMNPHQFDAMVALAFNIGGAAFAGSTLVKKFNTGDIQGAAKEFPRWCHCGRIVMPGLVKRRAAEREMFLL</sequence>
<dbReference type="InterPro" id="IPR051018">
    <property type="entry name" value="Bacteriophage_GH24"/>
</dbReference>
<dbReference type="GO" id="GO:0016998">
    <property type="term" value="P:cell wall macromolecule catabolic process"/>
    <property type="evidence" value="ECO:0007669"/>
    <property type="project" value="InterPro"/>
</dbReference>
<evidence type="ECO:0000256" key="4">
    <source>
        <dbReference type="ARBA" id="ARBA00022801"/>
    </source>
</evidence>
<dbReference type="RefSeq" id="WP_061769802.1">
    <property type="nucleotide sequence ID" value="NZ_FR904230.1"/>
</dbReference>
<accession>A0A068RC37</accession>
<dbReference type="PANTHER" id="PTHR38107:SF4">
    <property type="entry name" value="LYSOZYME"/>
    <property type="match status" value="1"/>
</dbReference>
<keyword evidence="5" id="KW-1035">Host cytoplasm</keyword>
<organism evidence="8">
    <name type="scientific">Serratia symbiotica SCt-VLC</name>
    <dbReference type="NCBI Taxonomy" id="1347341"/>
    <lineage>
        <taxon>Bacteria</taxon>
        <taxon>Pseudomonadati</taxon>
        <taxon>Pseudomonadota</taxon>
        <taxon>Gammaproteobacteria</taxon>
        <taxon>Enterobacterales</taxon>
        <taxon>Yersiniaceae</taxon>
        <taxon>Serratia</taxon>
        <taxon>Serratia symbiotica</taxon>
    </lineage>
</organism>
<evidence type="ECO:0000256" key="3">
    <source>
        <dbReference type="ARBA" id="ARBA00022638"/>
    </source>
</evidence>
<evidence type="ECO:0000256" key="5">
    <source>
        <dbReference type="ARBA" id="ARBA00023200"/>
    </source>
</evidence>
<evidence type="ECO:0000256" key="2">
    <source>
        <dbReference type="ARBA" id="ARBA00022529"/>
    </source>
</evidence>
<dbReference type="InterPro" id="IPR034690">
    <property type="entry name" value="Endolysin_T4_type"/>
</dbReference>
<dbReference type="EMBL" id="FR904230">
    <property type="protein sequence ID" value="CDG47132.1"/>
    <property type="molecule type" value="Genomic_DNA"/>
</dbReference>
<dbReference type="InterPro" id="IPR033907">
    <property type="entry name" value="Endolysin_autolysin"/>
</dbReference>
<dbReference type="GO" id="GO:0003796">
    <property type="term" value="F:lysozyme activity"/>
    <property type="evidence" value="ECO:0007669"/>
    <property type="project" value="UniProtKB-EC"/>
</dbReference>
<comment type="similarity">
    <text evidence="7">Belongs to the glycosyl hydrolase 24 family.</text>
</comment>
<dbReference type="SUPFAM" id="SSF53955">
    <property type="entry name" value="Lysozyme-like"/>
    <property type="match status" value="1"/>
</dbReference>
<dbReference type="EC" id="3.2.1.17" evidence="7"/>
<dbReference type="OrthoDB" id="8141296at2"/>
<keyword evidence="6 7" id="KW-0326">Glycosidase</keyword>
<dbReference type="HAMAP" id="MF_04110">
    <property type="entry name" value="ENDOLYSIN_T4"/>
    <property type="match status" value="1"/>
</dbReference>
<keyword evidence="3 7" id="KW-0081">Bacteriolytic enzyme</keyword>
<dbReference type="InterPro" id="IPR023346">
    <property type="entry name" value="Lysozyme-like_dom_sf"/>
</dbReference>
<dbReference type="GO" id="GO:0031640">
    <property type="term" value="P:killing of cells of another organism"/>
    <property type="evidence" value="ECO:0007669"/>
    <property type="project" value="UniProtKB-KW"/>
</dbReference>
<keyword evidence="2 7" id="KW-0929">Antimicrobial</keyword>
<evidence type="ECO:0000256" key="7">
    <source>
        <dbReference type="RuleBase" id="RU003788"/>
    </source>
</evidence>
<dbReference type="CDD" id="cd00737">
    <property type="entry name" value="lyz_endolysin_autolysin"/>
    <property type="match status" value="1"/>
</dbReference>
<name>A0A068RC37_9GAMM</name>
<evidence type="ECO:0000256" key="1">
    <source>
        <dbReference type="ARBA" id="ARBA00000632"/>
    </source>
</evidence>